<dbReference type="Proteomes" id="UP000038045">
    <property type="component" value="Unplaced"/>
</dbReference>
<keyword evidence="2" id="KW-0812">Transmembrane</keyword>
<dbReference type="WBParaSite" id="PTRK_0001066200.1">
    <property type="protein sequence ID" value="PTRK_0001066200.1"/>
    <property type="gene ID" value="PTRK_0001066200"/>
</dbReference>
<proteinExistence type="predicted"/>
<dbReference type="AlphaFoldDB" id="A0A0N4ZQ58"/>
<accession>A0A0N4ZQ58</accession>
<evidence type="ECO:0000313" key="4">
    <source>
        <dbReference type="WBParaSite" id="PTRK_0001066200.1"/>
    </source>
</evidence>
<sequence>MKKQRIRSSPAPDTNNTYRKRSLRNDFIGQTDTSVDNVINYDVDDSNTLRYERKAKESKFDGLLYVVVGITILAIFLAIIGYALKKGALRRSSRR</sequence>
<evidence type="ECO:0000256" key="1">
    <source>
        <dbReference type="SAM" id="MobiDB-lite"/>
    </source>
</evidence>
<feature type="transmembrane region" description="Helical" evidence="2">
    <location>
        <begin position="63"/>
        <end position="84"/>
    </location>
</feature>
<feature type="region of interest" description="Disordered" evidence="1">
    <location>
        <begin position="1"/>
        <end position="23"/>
    </location>
</feature>
<keyword evidence="2" id="KW-0472">Membrane</keyword>
<keyword evidence="2" id="KW-1133">Transmembrane helix</keyword>
<organism evidence="3 4">
    <name type="scientific">Parastrongyloides trichosuri</name>
    <name type="common">Possum-specific nematode worm</name>
    <dbReference type="NCBI Taxonomy" id="131310"/>
    <lineage>
        <taxon>Eukaryota</taxon>
        <taxon>Metazoa</taxon>
        <taxon>Ecdysozoa</taxon>
        <taxon>Nematoda</taxon>
        <taxon>Chromadorea</taxon>
        <taxon>Rhabditida</taxon>
        <taxon>Tylenchina</taxon>
        <taxon>Panagrolaimomorpha</taxon>
        <taxon>Strongyloidoidea</taxon>
        <taxon>Strongyloididae</taxon>
        <taxon>Parastrongyloides</taxon>
    </lineage>
</organism>
<protein>
    <submittedName>
        <fullName evidence="4">Triple QxxK/R motif-containing protein</fullName>
    </submittedName>
</protein>
<reference evidence="4" key="1">
    <citation type="submission" date="2017-02" db="UniProtKB">
        <authorList>
            <consortium name="WormBaseParasite"/>
        </authorList>
    </citation>
    <scope>IDENTIFICATION</scope>
</reference>
<keyword evidence="3" id="KW-1185">Reference proteome</keyword>
<evidence type="ECO:0000313" key="3">
    <source>
        <dbReference type="Proteomes" id="UP000038045"/>
    </source>
</evidence>
<name>A0A0N4ZQ58_PARTI</name>
<evidence type="ECO:0000256" key="2">
    <source>
        <dbReference type="SAM" id="Phobius"/>
    </source>
</evidence>